<feature type="domain" description="Aminoacyl-transfer RNA synthetases class-II family profile" evidence="16">
    <location>
        <begin position="144"/>
        <end position="371"/>
    </location>
</feature>
<dbReference type="InterPro" id="IPR006195">
    <property type="entry name" value="aa-tRNA-synth_II"/>
</dbReference>
<dbReference type="NCBIfam" id="TIGR00469">
    <property type="entry name" value="pheS_mito"/>
    <property type="match status" value="1"/>
</dbReference>
<evidence type="ECO:0000313" key="18">
    <source>
        <dbReference type="EMBL" id="CCG80646.1"/>
    </source>
</evidence>
<dbReference type="InterPro" id="IPR004530">
    <property type="entry name" value="Phe-tRNA-synth_IIc_mito"/>
</dbReference>
<evidence type="ECO:0000256" key="1">
    <source>
        <dbReference type="ARBA" id="ARBA00004305"/>
    </source>
</evidence>
<dbReference type="Gene3D" id="3.30.930.10">
    <property type="entry name" value="Bira Bifunctional Protein, Domain 2"/>
    <property type="match status" value="1"/>
</dbReference>
<feature type="region of interest" description="Disordered" evidence="15">
    <location>
        <begin position="192"/>
        <end position="213"/>
    </location>
</feature>
<dbReference type="GO" id="GO:0004826">
    <property type="term" value="F:phenylalanine-tRNA ligase activity"/>
    <property type="evidence" value="ECO:0007669"/>
    <property type="project" value="UniProtKB-EC"/>
</dbReference>
<dbReference type="GO" id="GO:0000049">
    <property type="term" value="F:tRNA binding"/>
    <property type="evidence" value="ECO:0007669"/>
    <property type="project" value="InterPro"/>
</dbReference>
<evidence type="ECO:0000256" key="15">
    <source>
        <dbReference type="SAM" id="MobiDB-lite"/>
    </source>
</evidence>
<evidence type="ECO:0000313" key="19">
    <source>
        <dbReference type="Proteomes" id="UP000013776"/>
    </source>
</evidence>
<evidence type="ECO:0000256" key="10">
    <source>
        <dbReference type="ARBA" id="ARBA00023146"/>
    </source>
</evidence>
<dbReference type="GO" id="GO:0006432">
    <property type="term" value="P:phenylalanyl-tRNA aminoacylation"/>
    <property type="evidence" value="ECO:0007669"/>
    <property type="project" value="InterPro"/>
</dbReference>
<evidence type="ECO:0000256" key="7">
    <source>
        <dbReference type="ARBA" id="ARBA00022917"/>
    </source>
</evidence>
<dbReference type="PANTHER" id="PTHR11538:SF41">
    <property type="entry name" value="PHENYLALANINE--TRNA LIGASE, MITOCHONDRIAL"/>
    <property type="match status" value="1"/>
</dbReference>
<reference evidence="18 19" key="1">
    <citation type="journal article" date="2013" name="MBio">
        <title>Genome sequencing of the plant pathogen Taphrina deformans, the causal agent of peach leaf curl.</title>
        <authorList>
            <person name="Cisse O.H."/>
            <person name="Almeida J.M.G.C.F."/>
            <person name="Fonseca A."/>
            <person name="Kumar A.A."/>
            <person name="Salojaervi J."/>
            <person name="Overmyer K."/>
            <person name="Hauser P.M."/>
            <person name="Pagni M."/>
        </authorList>
    </citation>
    <scope>NUCLEOTIDE SEQUENCE [LARGE SCALE GENOMIC DNA]</scope>
    <source>
        <strain evidence="19">PYCC 5710 / ATCC 11124 / CBS 356.35 / IMI 108563 / JCM 9778 / NBRC 8474</strain>
    </source>
</reference>
<comment type="catalytic activity">
    <reaction evidence="12">
        <text>tRNA(Phe) + L-phenylalanine + ATP = L-phenylalanyl-tRNA(Phe) + AMP + diphosphate + H(+)</text>
        <dbReference type="Rhea" id="RHEA:19413"/>
        <dbReference type="Rhea" id="RHEA-COMP:9668"/>
        <dbReference type="Rhea" id="RHEA-COMP:9699"/>
        <dbReference type="ChEBI" id="CHEBI:15378"/>
        <dbReference type="ChEBI" id="CHEBI:30616"/>
        <dbReference type="ChEBI" id="CHEBI:33019"/>
        <dbReference type="ChEBI" id="CHEBI:58095"/>
        <dbReference type="ChEBI" id="CHEBI:78442"/>
        <dbReference type="ChEBI" id="CHEBI:78531"/>
        <dbReference type="ChEBI" id="CHEBI:456215"/>
        <dbReference type="EC" id="6.1.1.20"/>
    </reaction>
</comment>
<dbReference type="InterPro" id="IPR005121">
    <property type="entry name" value="Fdx_antiC-bd"/>
</dbReference>
<evidence type="ECO:0000256" key="3">
    <source>
        <dbReference type="ARBA" id="ARBA00012814"/>
    </source>
</evidence>
<evidence type="ECO:0000256" key="14">
    <source>
        <dbReference type="ARBA" id="ARBA00073229"/>
    </source>
</evidence>
<accession>R4X6T3</accession>
<evidence type="ECO:0000259" key="16">
    <source>
        <dbReference type="PROSITE" id="PS50862"/>
    </source>
</evidence>
<dbReference type="InterPro" id="IPR036690">
    <property type="entry name" value="Fdx_antiC-bd_sf"/>
</dbReference>
<dbReference type="GO" id="GO:0005759">
    <property type="term" value="C:mitochondrial matrix"/>
    <property type="evidence" value="ECO:0007669"/>
    <property type="project" value="UniProtKB-SubCell"/>
</dbReference>
<keyword evidence="5" id="KW-0547">Nucleotide-binding</keyword>
<dbReference type="SUPFAM" id="SSF54991">
    <property type="entry name" value="Anticodon-binding domain of PheRS"/>
    <property type="match status" value="1"/>
</dbReference>
<dbReference type="Gene3D" id="3.30.70.380">
    <property type="entry name" value="Ferrodoxin-fold anticodon-binding domain"/>
    <property type="match status" value="1"/>
</dbReference>
<dbReference type="PROSITE" id="PS50862">
    <property type="entry name" value="AA_TRNA_LIGASE_II"/>
    <property type="match status" value="1"/>
</dbReference>
<protein>
    <recommendedName>
        <fullName evidence="14">Phenylalanine--tRNA ligase, mitochondrial</fullName>
        <ecNumber evidence="3">6.1.1.20</ecNumber>
    </recommendedName>
    <alternativeName>
        <fullName evidence="11">Phenylalanyl-tRNA synthetase</fullName>
    </alternativeName>
</protein>
<dbReference type="eggNOG" id="KOG2783">
    <property type="taxonomic scope" value="Eukaryota"/>
</dbReference>
<comment type="caution">
    <text evidence="18">The sequence shown here is derived from an EMBL/GenBank/DDBJ whole genome shotgun (WGS) entry which is preliminary data.</text>
</comment>
<dbReference type="CDD" id="cd00496">
    <property type="entry name" value="PheRS_alpha_core"/>
    <property type="match status" value="1"/>
</dbReference>
<evidence type="ECO:0000256" key="9">
    <source>
        <dbReference type="ARBA" id="ARBA00023128"/>
    </source>
</evidence>
<comment type="similarity">
    <text evidence="2">Belongs to the class-II aminoacyl-tRNA synthetase family.</text>
</comment>
<dbReference type="PROSITE" id="PS51447">
    <property type="entry name" value="FDX_ACB"/>
    <property type="match status" value="1"/>
</dbReference>
<proteinExistence type="inferred from homology"/>
<dbReference type="VEuPathDB" id="FungiDB:TAPDE_000179"/>
<dbReference type="InterPro" id="IPR002319">
    <property type="entry name" value="Phenylalanyl-tRNA_Synthase"/>
</dbReference>
<feature type="domain" description="FDX-ACB" evidence="17">
    <location>
        <begin position="357"/>
        <end position="448"/>
    </location>
</feature>
<dbReference type="Proteomes" id="UP000013776">
    <property type="component" value="Unassembled WGS sequence"/>
</dbReference>
<comment type="function">
    <text evidence="13">Is responsible for the charging of tRNA(Phe) with phenylalanine in mitochondrial translation.</text>
</comment>
<dbReference type="AlphaFoldDB" id="R4X6T3"/>
<dbReference type="GO" id="GO:0005524">
    <property type="term" value="F:ATP binding"/>
    <property type="evidence" value="ECO:0007669"/>
    <property type="project" value="UniProtKB-KW"/>
</dbReference>
<name>R4X6T3_TAPDE</name>
<dbReference type="STRING" id="1097556.R4X6T3"/>
<keyword evidence="10" id="KW-0030">Aminoacyl-tRNA synthetase</keyword>
<evidence type="ECO:0000256" key="4">
    <source>
        <dbReference type="ARBA" id="ARBA00022598"/>
    </source>
</evidence>
<evidence type="ECO:0000256" key="8">
    <source>
        <dbReference type="ARBA" id="ARBA00022946"/>
    </source>
</evidence>
<keyword evidence="19" id="KW-1185">Reference proteome</keyword>
<dbReference type="EMBL" id="CAHR02000004">
    <property type="protein sequence ID" value="CCG80646.1"/>
    <property type="molecule type" value="Genomic_DNA"/>
</dbReference>
<gene>
    <name evidence="18" type="ORF">TAPDE_000179</name>
</gene>
<evidence type="ECO:0000256" key="5">
    <source>
        <dbReference type="ARBA" id="ARBA00022741"/>
    </source>
</evidence>
<dbReference type="EC" id="6.1.1.20" evidence="3"/>
<dbReference type="SUPFAM" id="SSF55681">
    <property type="entry name" value="Class II aaRS and biotin synthetases"/>
    <property type="match status" value="1"/>
</dbReference>
<comment type="subcellular location">
    <subcellularLocation>
        <location evidence="1">Mitochondrion matrix</location>
    </subcellularLocation>
</comment>
<dbReference type="Pfam" id="PF03147">
    <property type="entry name" value="FDX-ACB"/>
    <property type="match status" value="1"/>
</dbReference>
<dbReference type="FunFam" id="3.30.930.10:FF:000053">
    <property type="entry name" value="Phenylalanyl-tRNA synthetase mitochondrial"/>
    <property type="match status" value="1"/>
</dbReference>
<sequence length="448" mass="51849">MLRSNLRVWSPTRWRKSQSICRRCYSIKILGKEYDQDAWSNVSSSILPLIPRKLHLQKSHPISILRRQIESQFSEELYAKYNDYSPVVTVHQNFDSLGFPKDHVGRSKSDTYYVNEGHVLRTHTSAHQADTFHACDRPGFLISADVYRRDEIDRSHYPVFHQTEGARSWTVHDGLVDEIEAELEAMPRLDVLVEDPSPPNHETRNPVQAEHGRAQSEAVARHLKRTIEGIAAEVFGRAAMAARQSSQGAGAETVWETGEPLRVRWIEAYFPFTSPSWELEVWWNDEWLELCGCGVVRQDILEQAGRGDRIGWAFGLGLERIAMILFGIPDIRLFWSQDARFLTQFSGNEVVAFREYSKYPANRKDMSFWVPEEFQENDFMEIARTVAGDLIEDVKLVDTFVHPKTQKQSRCYRINYRSMDRSLTNEEINGLQARITQESTEKLNIKLR</sequence>
<dbReference type="PANTHER" id="PTHR11538">
    <property type="entry name" value="PHENYLALANYL-TRNA SYNTHETASE"/>
    <property type="match status" value="1"/>
</dbReference>
<evidence type="ECO:0000256" key="6">
    <source>
        <dbReference type="ARBA" id="ARBA00022840"/>
    </source>
</evidence>
<keyword evidence="9" id="KW-0496">Mitochondrion</keyword>
<evidence type="ECO:0000256" key="12">
    <source>
        <dbReference type="ARBA" id="ARBA00049255"/>
    </source>
</evidence>
<keyword evidence="4" id="KW-0436">Ligase</keyword>
<dbReference type="FunFam" id="3.30.70.380:FF:000002">
    <property type="entry name" value="phenylalanine--tRNA ligase, mitochondrial"/>
    <property type="match status" value="1"/>
</dbReference>
<evidence type="ECO:0000256" key="11">
    <source>
        <dbReference type="ARBA" id="ARBA00031194"/>
    </source>
</evidence>
<keyword evidence="7" id="KW-0648">Protein biosynthesis</keyword>
<dbReference type="Pfam" id="PF01409">
    <property type="entry name" value="tRNA-synt_2d"/>
    <property type="match status" value="2"/>
</dbReference>
<evidence type="ECO:0000256" key="13">
    <source>
        <dbReference type="ARBA" id="ARBA00057761"/>
    </source>
</evidence>
<dbReference type="InterPro" id="IPR045864">
    <property type="entry name" value="aa-tRNA-synth_II/BPL/LPL"/>
</dbReference>
<evidence type="ECO:0000259" key="17">
    <source>
        <dbReference type="PROSITE" id="PS51447"/>
    </source>
</evidence>
<organism evidence="18 19">
    <name type="scientific">Taphrina deformans (strain PYCC 5710 / ATCC 11124 / CBS 356.35 / IMI 108563 / JCM 9778 / NBRC 8474)</name>
    <name type="common">Peach leaf curl fungus</name>
    <name type="synonym">Lalaria deformans</name>
    <dbReference type="NCBI Taxonomy" id="1097556"/>
    <lineage>
        <taxon>Eukaryota</taxon>
        <taxon>Fungi</taxon>
        <taxon>Dikarya</taxon>
        <taxon>Ascomycota</taxon>
        <taxon>Taphrinomycotina</taxon>
        <taxon>Taphrinomycetes</taxon>
        <taxon>Taphrinales</taxon>
        <taxon>Taphrinaceae</taxon>
        <taxon>Taphrina</taxon>
    </lineage>
</organism>
<keyword evidence="8" id="KW-0809">Transit peptide</keyword>
<evidence type="ECO:0000256" key="2">
    <source>
        <dbReference type="ARBA" id="ARBA00008226"/>
    </source>
</evidence>
<keyword evidence="6" id="KW-0067">ATP-binding</keyword>
<dbReference type="OrthoDB" id="4457at2759"/>
<dbReference type="SMART" id="SM00896">
    <property type="entry name" value="FDX-ACB"/>
    <property type="match status" value="1"/>
</dbReference>